<dbReference type="AGR" id="WB:WBGene00077585"/>
<name>B1Q271_CAEEL</name>
<dbReference type="UCSC" id="T01G5.8">
    <property type="organism name" value="c. elegans"/>
</dbReference>
<feature type="compositionally biased region" description="Polar residues" evidence="1">
    <location>
        <begin position="46"/>
        <end position="82"/>
    </location>
</feature>
<accession>B1Q271</accession>
<dbReference type="Bgee" id="WBGene00077585">
    <property type="expression patterns" value="Expressed in adult organism and 2 other cell types or tissues"/>
</dbReference>
<gene>
    <name evidence="2" type="ORF">CELE_T01G5.8</name>
    <name evidence="2 4" type="ORF">T01G5.8</name>
</gene>
<reference evidence="2 3" key="1">
    <citation type="journal article" date="1998" name="Science">
        <title>Genome sequence of the nematode C. elegans: a platform for investigating biology.</title>
        <authorList>
            <consortium name="The C. elegans sequencing consortium"/>
            <person name="Sulson J.E."/>
            <person name="Waterston R."/>
        </authorList>
    </citation>
    <scope>NUCLEOTIDE SEQUENCE [LARGE SCALE GENOMIC DNA]</scope>
    <source>
        <strain evidence="2 3">Bristol N2</strain>
    </source>
</reference>
<dbReference type="KEGG" id="cel:CELE_T01G5.8"/>
<dbReference type="RefSeq" id="NP_001122994.1">
    <property type="nucleotide sequence ID" value="NM_001129522.1"/>
</dbReference>
<dbReference type="WormBase" id="T01G5.8">
    <property type="protein sequence ID" value="CE42382"/>
    <property type="gene ID" value="WBGene00077585"/>
</dbReference>
<dbReference type="AlphaFoldDB" id="B1Q271"/>
<evidence type="ECO:0000313" key="4">
    <source>
        <dbReference type="WormBase" id="T01G5.8"/>
    </source>
</evidence>
<dbReference type="CTD" id="6418763"/>
<dbReference type="PaxDb" id="6239-T01G5.8"/>
<proteinExistence type="predicted"/>
<keyword evidence="3" id="KW-1185">Reference proteome</keyword>
<dbReference type="GeneID" id="6418763"/>
<evidence type="ECO:0000313" key="3">
    <source>
        <dbReference type="Proteomes" id="UP000001940"/>
    </source>
</evidence>
<dbReference type="Proteomes" id="UP000001940">
    <property type="component" value="Chromosome V"/>
</dbReference>
<dbReference type="InParanoid" id="B1Q271"/>
<sequence>MLRIWVERESRRIFEEQGSEATILVLGSRRASSIRTTGAARIIESPRTSAQSALSTTPAAPAQSTSCQQHRTIGPFATTSAH</sequence>
<dbReference type="HOGENOM" id="CLU_2560379_0_0_1"/>
<evidence type="ECO:0000313" key="2">
    <source>
        <dbReference type="EMBL" id="CAQ16154.1"/>
    </source>
</evidence>
<feature type="region of interest" description="Disordered" evidence="1">
    <location>
        <begin position="45"/>
        <end position="82"/>
    </location>
</feature>
<protein>
    <submittedName>
        <fullName evidence="2">Uncharacterized protein</fullName>
    </submittedName>
</protein>
<evidence type="ECO:0000256" key="1">
    <source>
        <dbReference type="SAM" id="MobiDB-lite"/>
    </source>
</evidence>
<organism evidence="2 3">
    <name type="scientific">Caenorhabditis elegans</name>
    <dbReference type="NCBI Taxonomy" id="6239"/>
    <lineage>
        <taxon>Eukaryota</taxon>
        <taxon>Metazoa</taxon>
        <taxon>Ecdysozoa</taxon>
        <taxon>Nematoda</taxon>
        <taxon>Chromadorea</taxon>
        <taxon>Rhabditida</taxon>
        <taxon>Rhabditina</taxon>
        <taxon>Rhabditomorpha</taxon>
        <taxon>Rhabditoidea</taxon>
        <taxon>Rhabditidae</taxon>
        <taxon>Peloderinae</taxon>
        <taxon>Caenorhabditis</taxon>
    </lineage>
</organism>
<dbReference type="EMBL" id="BX284605">
    <property type="protein sequence ID" value="CAQ16154.1"/>
    <property type="molecule type" value="Genomic_DNA"/>
</dbReference>